<dbReference type="RefSeq" id="WP_043576382.1">
    <property type="nucleotide sequence ID" value="NZ_CP142381.1"/>
</dbReference>
<evidence type="ECO:0000256" key="1">
    <source>
        <dbReference type="SAM" id="Phobius"/>
    </source>
</evidence>
<proteinExistence type="predicted"/>
<keyword evidence="1" id="KW-0812">Transmembrane</keyword>
<feature type="transmembrane region" description="Helical" evidence="1">
    <location>
        <begin position="142"/>
        <end position="162"/>
    </location>
</feature>
<gene>
    <name evidence="3" type="ORF">KIF53_11290</name>
</gene>
<organism evidence="3 4">
    <name type="scientific">Chromobacterium subtsugae</name>
    <dbReference type="NCBI Taxonomy" id="251747"/>
    <lineage>
        <taxon>Bacteria</taxon>
        <taxon>Pseudomonadati</taxon>
        <taxon>Pseudomonadota</taxon>
        <taxon>Betaproteobacteria</taxon>
        <taxon>Neisseriales</taxon>
        <taxon>Chromobacteriaceae</taxon>
        <taxon>Chromobacterium</taxon>
    </lineage>
</organism>
<dbReference type="Pfam" id="PF01569">
    <property type="entry name" value="PAP2"/>
    <property type="match status" value="1"/>
</dbReference>
<feature type="domain" description="Phosphatidic acid phosphatase type 2/haloperoxidase" evidence="2">
    <location>
        <begin position="72"/>
        <end position="185"/>
    </location>
</feature>
<evidence type="ECO:0000259" key="2">
    <source>
        <dbReference type="SMART" id="SM00014"/>
    </source>
</evidence>
<dbReference type="PANTHER" id="PTHR14969:SF13">
    <property type="entry name" value="AT30094P"/>
    <property type="match status" value="1"/>
</dbReference>
<dbReference type="EMBL" id="JAHDTB010000008">
    <property type="protein sequence ID" value="MBW8288213.1"/>
    <property type="molecule type" value="Genomic_DNA"/>
</dbReference>
<keyword evidence="4" id="KW-1185">Reference proteome</keyword>
<dbReference type="Proteomes" id="UP000711178">
    <property type="component" value="Unassembled WGS sequence"/>
</dbReference>
<dbReference type="InterPro" id="IPR036938">
    <property type="entry name" value="PAP2/HPO_sf"/>
</dbReference>
<evidence type="ECO:0000313" key="4">
    <source>
        <dbReference type="Proteomes" id="UP000711178"/>
    </source>
</evidence>
<reference evidence="3 4" key="1">
    <citation type="submission" date="2021-05" db="EMBL/GenBank/DDBJ databases">
        <title>Draft Whole Genome Sequencing Of Biosensor Chromobacterium violaceum Strain CV026 Reveals A Regulatory RNA In Chromobacterium violaceum Phenotype Regulatory Network.</title>
        <authorList>
            <person name="Hong K.W."/>
            <person name="Chan K.G."/>
            <person name="Chang C.-Y."/>
        </authorList>
    </citation>
    <scope>NUCLEOTIDE SEQUENCE [LARGE SCALE GENOMIC DNA]</scope>
    <source>
        <strain evidence="3 4">ATCC 31532</strain>
    </source>
</reference>
<protein>
    <submittedName>
        <fullName evidence="3">Phosphatase PAP2 family protein</fullName>
    </submittedName>
</protein>
<evidence type="ECO:0000313" key="3">
    <source>
        <dbReference type="EMBL" id="MBW8288213.1"/>
    </source>
</evidence>
<dbReference type="GeneID" id="89684757"/>
<dbReference type="PANTHER" id="PTHR14969">
    <property type="entry name" value="SPHINGOSINE-1-PHOSPHATE PHOSPHOHYDROLASE"/>
    <property type="match status" value="1"/>
</dbReference>
<feature type="transmembrane region" description="Helical" evidence="1">
    <location>
        <begin position="74"/>
        <end position="95"/>
    </location>
</feature>
<dbReference type="InterPro" id="IPR000326">
    <property type="entry name" value="PAP2/HPO"/>
</dbReference>
<feature type="transmembrane region" description="Helical" evidence="1">
    <location>
        <begin position="227"/>
        <end position="245"/>
    </location>
</feature>
<keyword evidence="1" id="KW-1133">Transmembrane helix</keyword>
<comment type="caution">
    <text evidence="3">The sequence shown here is derived from an EMBL/GenBank/DDBJ whole genome shotgun (WGS) entry which is preliminary data.</text>
</comment>
<keyword evidence="1" id="KW-0472">Membrane</keyword>
<name>A0ABS7FDQ9_9NEIS</name>
<sequence>MSLRWKSCWPAWLLTPPIACLALWPEANRQLFLALHPWLQQLPAPFWRFASVFGDWPTVLALLLALSWRAPQRLPALLAGSVAAIVLAVALKAGFAVPRPPLVLPPGAVDLLDRLPGNGSFPSGHAMAAAALATFARHGARWGWAAAWCLLAAAVLLSRIAIGVHWPLDLLAGALLGWATMRLALRHAWPGGWARDITRTAWMILLVLLAGSLAWQLGHHGVFAEYWLRVAIGAAVLLWGFVRLGRSGH</sequence>
<dbReference type="SMART" id="SM00014">
    <property type="entry name" value="acidPPc"/>
    <property type="match status" value="1"/>
</dbReference>
<dbReference type="SUPFAM" id="SSF48317">
    <property type="entry name" value="Acid phosphatase/Vanadium-dependent haloperoxidase"/>
    <property type="match status" value="1"/>
</dbReference>
<feature type="transmembrane region" description="Helical" evidence="1">
    <location>
        <begin position="46"/>
        <end position="67"/>
    </location>
</feature>
<dbReference type="Gene3D" id="1.20.144.10">
    <property type="entry name" value="Phosphatidic acid phosphatase type 2/haloperoxidase"/>
    <property type="match status" value="1"/>
</dbReference>
<feature type="transmembrane region" description="Helical" evidence="1">
    <location>
        <begin position="197"/>
        <end position="215"/>
    </location>
</feature>
<accession>A0ABS7FDQ9</accession>